<keyword evidence="4" id="KW-1185">Reference proteome</keyword>
<dbReference type="PANTHER" id="PTHR43615">
    <property type="entry name" value="PHOSPHOENOLPYRUVATE SYNTHASE-RELATED"/>
    <property type="match status" value="1"/>
</dbReference>
<dbReference type="AlphaFoldDB" id="A0AAW4PJY0"/>
<dbReference type="EMBL" id="RKLT01000027">
    <property type="protein sequence ID" value="MBX0297761.1"/>
    <property type="molecule type" value="Genomic_DNA"/>
</dbReference>
<evidence type="ECO:0000259" key="2">
    <source>
        <dbReference type="Pfam" id="PF01326"/>
    </source>
</evidence>
<comment type="caution">
    <text evidence="3">The sequence shown here is derived from an EMBL/GenBank/DDBJ whole genome shotgun (WGS) entry which is preliminary data.</text>
</comment>
<reference evidence="3 4" key="1">
    <citation type="submission" date="2021-06" db="EMBL/GenBank/DDBJ databases">
        <title>Halomicroarcula sp. a new haloarchaeum isolated from saline soil.</title>
        <authorList>
            <person name="Duran-Viseras A."/>
            <person name="Sanchez-Porro C."/>
            <person name="Ventosa A."/>
        </authorList>
    </citation>
    <scope>NUCLEOTIDE SEQUENCE [LARGE SCALE GENOMIC DNA]</scope>
    <source>
        <strain evidence="3 4">F27</strain>
    </source>
</reference>
<evidence type="ECO:0000313" key="3">
    <source>
        <dbReference type="EMBL" id="MBX0297761.1"/>
    </source>
</evidence>
<dbReference type="PANTHER" id="PTHR43615:SF1">
    <property type="entry name" value="PPDK_N DOMAIN-CONTAINING PROTEIN"/>
    <property type="match status" value="1"/>
</dbReference>
<evidence type="ECO:0000259" key="1">
    <source>
        <dbReference type="Pfam" id="PF00391"/>
    </source>
</evidence>
<dbReference type="Proteomes" id="UP001430455">
    <property type="component" value="Unassembled WGS sequence"/>
</dbReference>
<dbReference type="GO" id="GO:0016301">
    <property type="term" value="F:kinase activity"/>
    <property type="evidence" value="ECO:0007669"/>
    <property type="project" value="InterPro"/>
</dbReference>
<dbReference type="NCBIfam" id="NF004508">
    <property type="entry name" value="PRK05849.1"/>
    <property type="match status" value="1"/>
</dbReference>
<dbReference type="InterPro" id="IPR051549">
    <property type="entry name" value="PEP_Utilizing_Enz"/>
</dbReference>
<dbReference type="Pfam" id="PF00391">
    <property type="entry name" value="PEP-utilizers"/>
    <property type="match status" value="1"/>
</dbReference>
<protein>
    <submittedName>
        <fullName evidence="3">Uncharacterized protein</fullName>
    </submittedName>
</protein>
<dbReference type="Pfam" id="PF01326">
    <property type="entry name" value="PPDK_N"/>
    <property type="match status" value="1"/>
</dbReference>
<dbReference type="InterPro" id="IPR002192">
    <property type="entry name" value="PPDK_AMP/ATP-bd"/>
</dbReference>
<dbReference type="SUPFAM" id="SSF56059">
    <property type="entry name" value="Glutathione synthetase ATP-binding domain-like"/>
    <property type="match status" value="1"/>
</dbReference>
<organism evidence="3 4">
    <name type="scientific">Haloarcula nitratireducens</name>
    <dbReference type="NCBI Taxonomy" id="2487749"/>
    <lineage>
        <taxon>Archaea</taxon>
        <taxon>Methanobacteriati</taxon>
        <taxon>Methanobacteriota</taxon>
        <taxon>Stenosarchaea group</taxon>
        <taxon>Halobacteria</taxon>
        <taxon>Halobacteriales</taxon>
        <taxon>Haloarculaceae</taxon>
        <taxon>Haloarcula</taxon>
    </lineage>
</organism>
<dbReference type="GO" id="GO:0005524">
    <property type="term" value="F:ATP binding"/>
    <property type="evidence" value="ECO:0007669"/>
    <property type="project" value="InterPro"/>
</dbReference>
<dbReference type="InterPro" id="IPR036637">
    <property type="entry name" value="Phosphohistidine_dom_sf"/>
</dbReference>
<dbReference type="InterPro" id="IPR008279">
    <property type="entry name" value="PEP-util_enz_mobile_dom"/>
</dbReference>
<dbReference type="Gene3D" id="3.90.550.10">
    <property type="entry name" value="Spore Coat Polysaccharide Biosynthesis Protein SpsA, Chain A"/>
    <property type="match status" value="1"/>
</dbReference>
<dbReference type="RefSeq" id="WP_220582345.1">
    <property type="nucleotide sequence ID" value="NZ_RKLT01000027.1"/>
</dbReference>
<accession>A0AAW4PJY0</accession>
<dbReference type="SUPFAM" id="SSF52009">
    <property type="entry name" value="Phosphohistidine domain"/>
    <property type="match status" value="1"/>
</dbReference>
<dbReference type="Gene3D" id="3.50.30.10">
    <property type="entry name" value="Phosphohistidine domain"/>
    <property type="match status" value="1"/>
</dbReference>
<dbReference type="Gene3D" id="3.30.470.20">
    <property type="entry name" value="ATP-grasp fold, B domain"/>
    <property type="match status" value="1"/>
</dbReference>
<sequence>MESPQIVILGAGQPFVGTEPSALIHTSGDKRVLDWVLEAFKQALEDPEFHFVGGYRITEIVGAYPDIHFSQNEDWDSSGTVASLFTAPISAERPVYMCYSDTIFEENAVKAIEGTTAIAVDGNWRTRYKNRSDESLERAEKVQTIGESVREVGTDIEVNDSTAEFTGLLRLSPEAVEQAQKLWESGIVDSDADIPDLLRACIDADVEIGAVDINGHWAELESAEDLSRFVLDTKANTLRRLRSMVEQSTILDQYTVTVDQWNTSPDEVTSAIGDYFAGERVIVRSSALDEDGWNESNAGRFESVLDVPSHERQAVKNAITKVTDSYTDSNPENQVLVQPMIDSVEQSGVIMTRSLDTGSPYYIINYDATTTSTESVTDGTGKHLQTAVVRKDQFDTEEHVEPTPQHPSNLSLGPLLQAVREIETLIGHDSLDIEFAIDDNGEVFVLQSRPMTLDPAERTVDDKNLFEAVDRGREEFVESQSPTPFLLGDRTIYGVMPDWNPAEIIGRQCRRLAASIYQYLIMDEVWAQQRAEYGYRDVRPHPLMKRFAGQPYVDIRADFNSFVPASVPDELAERLVQYYLNRLESHPELHDKVEFEVVLTCLTFNYRTQIQPMIDAGFTKEELIPLRDGLREITLEAFSRIDEDIRKIERLDRRHTEICNSDLSPLKSASFLLRDCRRLGTLPFAHLARTAFVATSLLRSLERIGVLTATQKQEFQNSLDTVARQFERDGQRVAEDNLAWDTFVERYGHLRPGTYEITSARYKQNPEKYLTPVVNNTHEAIPKRDPTEIWSEDTKEQIEHELSRIGLPTDTDTFIEFLAKAIEEREHSKFVFSRNLSEALEQIAEFGQNHGLSREELSHIPLEMFLKLSREHPPTDVTAWLTEQANEGREQYTTTCAVELPPILFDESDFTVFERPAREPNFVTNNRISAEIIELEGADSSAEDIDGKIVVIKKADPGYDWLFGHDVAGLVTMYGGANSHMAVRAAEFSLPAAIGIGENRYELLQKSEIIELDCSKQSIEVVQ</sequence>
<dbReference type="SUPFAM" id="SSF53448">
    <property type="entry name" value="Nucleotide-diphospho-sugar transferases"/>
    <property type="match status" value="1"/>
</dbReference>
<evidence type="ECO:0000313" key="4">
    <source>
        <dbReference type="Proteomes" id="UP001430455"/>
    </source>
</evidence>
<feature type="domain" description="PEP-utilising enzyme mobile" evidence="1">
    <location>
        <begin position="946"/>
        <end position="1016"/>
    </location>
</feature>
<proteinExistence type="predicted"/>
<name>A0AAW4PJY0_9EURY</name>
<feature type="domain" description="Pyruvate phosphate dikinase AMP/ATP-binding" evidence="2">
    <location>
        <begin position="274"/>
        <end position="459"/>
    </location>
</feature>
<gene>
    <name evidence="3" type="ORF">EGH23_23100</name>
</gene>
<dbReference type="InterPro" id="IPR029044">
    <property type="entry name" value="Nucleotide-diphossugar_trans"/>
</dbReference>